<proteinExistence type="predicted"/>
<dbReference type="Proteomes" id="UP000076842">
    <property type="component" value="Unassembled WGS sequence"/>
</dbReference>
<organism evidence="1 2">
    <name type="scientific">Calocera cornea HHB12733</name>
    <dbReference type="NCBI Taxonomy" id="1353952"/>
    <lineage>
        <taxon>Eukaryota</taxon>
        <taxon>Fungi</taxon>
        <taxon>Dikarya</taxon>
        <taxon>Basidiomycota</taxon>
        <taxon>Agaricomycotina</taxon>
        <taxon>Dacrymycetes</taxon>
        <taxon>Dacrymycetales</taxon>
        <taxon>Dacrymycetaceae</taxon>
        <taxon>Calocera</taxon>
    </lineage>
</organism>
<protein>
    <submittedName>
        <fullName evidence="1">Uncharacterized protein</fullName>
    </submittedName>
</protein>
<gene>
    <name evidence="1" type="ORF">CALCODRAFT_42057</name>
</gene>
<name>A0A165DWM0_9BASI</name>
<dbReference type="AlphaFoldDB" id="A0A165DWM0"/>
<evidence type="ECO:0000313" key="1">
    <source>
        <dbReference type="EMBL" id="KZT53692.1"/>
    </source>
</evidence>
<reference evidence="1 2" key="1">
    <citation type="journal article" date="2016" name="Mol. Biol. Evol.">
        <title>Comparative Genomics of Early-Diverging Mushroom-Forming Fungi Provides Insights into the Origins of Lignocellulose Decay Capabilities.</title>
        <authorList>
            <person name="Nagy L.G."/>
            <person name="Riley R."/>
            <person name="Tritt A."/>
            <person name="Adam C."/>
            <person name="Daum C."/>
            <person name="Floudas D."/>
            <person name="Sun H."/>
            <person name="Yadav J.S."/>
            <person name="Pangilinan J."/>
            <person name="Larsson K.H."/>
            <person name="Matsuura K."/>
            <person name="Barry K."/>
            <person name="Labutti K."/>
            <person name="Kuo R."/>
            <person name="Ohm R.A."/>
            <person name="Bhattacharya S.S."/>
            <person name="Shirouzu T."/>
            <person name="Yoshinaga Y."/>
            <person name="Martin F.M."/>
            <person name="Grigoriev I.V."/>
            <person name="Hibbett D.S."/>
        </authorList>
    </citation>
    <scope>NUCLEOTIDE SEQUENCE [LARGE SCALE GENOMIC DNA]</scope>
    <source>
        <strain evidence="1 2">HHB12733</strain>
    </source>
</reference>
<accession>A0A165DWM0</accession>
<keyword evidence="2" id="KW-1185">Reference proteome</keyword>
<sequence length="168" mass="18828">MQDYHPHRDAAAMSLAMFFLAPNLQELDAVLAVEHLDDLEDDTAAFLQLIPTRFKALSKLRLVTASMCDDQEVTFCSDASRKLILEIVHISFHRSIQSKADCGRFILNLSDSSHITLVSSISLFQSIIPPDPSITISWIMSQTCEPLNRDGLFLCAAPDFSFRFSFSN</sequence>
<dbReference type="EMBL" id="KV424031">
    <property type="protein sequence ID" value="KZT53692.1"/>
    <property type="molecule type" value="Genomic_DNA"/>
</dbReference>
<dbReference type="InParanoid" id="A0A165DWM0"/>
<evidence type="ECO:0000313" key="2">
    <source>
        <dbReference type="Proteomes" id="UP000076842"/>
    </source>
</evidence>